<dbReference type="AlphaFoldDB" id="A0A5B7HDC2"/>
<comment type="caution">
    <text evidence="1">The sequence shown here is derived from an EMBL/GenBank/DDBJ whole genome shotgun (WGS) entry which is preliminary data.</text>
</comment>
<proteinExistence type="predicted"/>
<dbReference type="EMBL" id="VSRR010026487">
    <property type="protein sequence ID" value="MPC67605.1"/>
    <property type="molecule type" value="Genomic_DNA"/>
</dbReference>
<sequence>MLPKHTICQRNSILSKMGYISEFQRFMQQNSEKQGKHTICLRN</sequence>
<evidence type="ECO:0000313" key="2">
    <source>
        <dbReference type="Proteomes" id="UP000324222"/>
    </source>
</evidence>
<dbReference type="Proteomes" id="UP000324222">
    <property type="component" value="Unassembled WGS sequence"/>
</dbReference>
<evidence type="ECO:0000313" key="1">
    <source>
        <dbReference type="EMBL" id="MPC67605.1"/>
    </source>
</evidence>
<protein>
    <submittedName>
        <fullName evidence="1">Uncharacterized protein</fullName>
    </submittedName>
</protein>
<name>A0A5B7HDC2_PORTR</name>
<keyword evidence="2" id="KW-1185">Reference proteome</keyword>
<reference evidence="1 2" key="1">
    <citation type="submission" date="2019-05" db="EMBL/GenBank/DDBJ databases">
        <title>Another draft genome of Portunus trituberculatus and its Hox gene families provides insights of decapod evolution.</title>
        <authorList>
            <person name="Jeong J.-H."/>
            <person name="Song I."/>
            <person name="Kim S."/>
            <person name="Choi T."/>
            <person name="Kim D."/>
            <person name="Ryu S."/>
            <person name="Kim W."/>
        </authorList>
    </citation>
    <scope>NUCLEOTIDE SEQUENCE [LARGE SCALE GENOMIC DNA]</scope>
    <source>
        <tissue evidence="1">Muscle</tissue>
    </source>
</reference>
<gene>
    <name evidence="1" type="ORF">E2C01_061782</name>
</gene>
<organism evidence="1 2">
    <name type="scientific">Portunus trituberculatus</name>
    <name type="common">Swimming crab</name>
    <name type="synonym">Neptunus trituberculatus</name>
    <dbReference type="NCBI Taxonomy" id="210409"/>
    <lineage>
        <taxon>Eukaryota</taxon>
        <taxon>Metazoa</taxon>
        <taxon>Ecdysozoa</taxon>
        <taxon>Arthropoda</taxon>
        <taxon>Crustacea</taxon>
        <taxon>Multicrustacea</taxon>
        <taxon>Malacostraca</taxon>
        <taxon>Eumalacostraca</taxon>
        <taxon>Eucarida</taxon>
        <taxon>Decapoda</taxon>
        <taxon>Pleocyemata</taxon>
        <taxon>Brachyura</taxon>
        <taxon>Eubrachyura</taxon>
        <taxon>Portunoidea</taxon>
        <taxon>Portunidae</taxon>
        <taxon>Portuninae</taxon>
        <taxon>Portunus</taxon>
    </lineage>
</organism>
<accession>A0A5B7HDC2</accession>